<dbReference type="PANTHER" id="PTHR33202">
    <property type="entry name" value="ZINC UPTAKE REGULATION PROTEIN"/>
    <property type="match status" value="1"/>
</dbReference>
<dbReference type="HOGENOM" id="CLU_096072_4_2_9"/>
<dbReference type="InterPro" id="IPR036388">
    <property type="entry name" value="WH-like_DNA-bd_sf"/>
</dbReference>
<dbReference type="eggNOG" id="COG0735">
    <property type="taxonomic scope" value="Bacteria"/>
</dbReference>
<evidence type="ECO:0000256" key="2">
    <source>
        <dbReference type="ARBA" id="ARBA00007957"/>
    </source>
</evidence>
<keyword evidence="12" id="KW-1185">Reference proteome</keyword>
<dbReference type="CDD" id="cd07153">
    <property type="entry name" value="Fur_like"/>
    <property type="match status" value="1"/>
</dbReference>
<dbReference type="InterPro" id="IPR002481">
    <property type="entry name" value="FUR"/>
</dbReference>
<evidence type="ECO:0000256" key="7">
    <source>
        <dbReference type="ARBA" id="ARBA00023015"/>
    </source>
</evidence>
<dbReference type="GO" id="GO:0008270">
    <property type="term" value="F:zinc ion binding"/>
    <property type="evidence" value="ECO:0007669"/>
    <property type="project" value="TreeGrafter"/>
</dbReference>
<keyword evidence="3" id="KW-0963">Cytoplasm</keyword>
<evidence type="ECO:0000256" key="4">
    <source>
        <dbReference type="ARBA" id="ARBA00022491"/>
    </source>
</evidence>
<dbReference type="InterPro" id="IPR043135">
    <property type="entry name" value="Fur_C"/>
</dbReference>
<comment type="similarity">
    <text evidence="2">Belongs to the Fur family.</text>
</comment>
<dbReference type="Gene3D" id="3.30.1490.190">
    <property type="match status" value="1"/>
</dbReference>
<evidence type="ECO:0000256" key="1">
    <source>
        <dbReference type="ARBA" id="ARBA00004496"/>
    </source>
</evidence>
<dbReference type="AlphaFoldDB" id="F2JHJ9"/>
<feature type="binding site" evidence="10">
    <location>
        <position position="91"/>
    </location>
    <ligand>
        <name>Zn(2+)</name>
        <dbReference type="ChEBI" id="CHEBI:29105"/>
    </ligand>
</feature>
<evidence type="ECO:0000313" key="12">
    <source>
        <dbReference type="Proteomes" id="UP000008467"/>
    </source>
</evidence>
<evidence type="ECO:0000313" key="11">
    <source>
        <dbReference type="EMBL" id="ADZ84238.1"/>
    </source>
</evidence>
<feature type="binding site" evidence="10">
    <location>
        <position position="132"/>
    </location>
    <ligand>
        <name>Zn(2+)</name>
        <dbReference type="ChEBI" id="CHEBI:29105"/>
    </ligand>
</feature>
<keyword evidence="7" id="KW-0805">Transcription regulation</keyword>
<keyword evidence="5 10" id="KW-0479">Metal-binding</keyword>
<dbReference type="RefSeq" id="WP_013657531.1">
    <property type="nucleotide sequence ID" value="NC_015275.1"/>
</dbReference>
<feature type="binding site" evidence="10">
    <location>
        <position position="135"/>
    </location>
    <ligand>
        <name>Zn(2+)</name>
        <dbReference type="ChEBI" id="CHEBI:29105"/>
    </ligand>
</feature>
<dbReference type="GO" id="GO:0003700">
    <property type="term" value="F:DNA-binding transcription factor activity"/>
    <property type="evidence" value="ECO:0007669"/>
    <property type="project" value="InterPro"/>
</dbReference>
<dbReference type="GO" id="GO:1900376">
    <property type="term" value="P:regulation of secondary metabolite biosynthetic process"/>
    <property type="evidence" value="ECO:0007669"/>
    <property type="project" value="TreeGrafter"/>
</dbReference>
<protein>
    <submittedName>
        <fullName evidence="11">Ferric uptake regulator, Fur family</fullName>
    </submittedName>
</protein>
<evidence type="ECO:0000256" key="6">
    <source>
        <dbReference type="ARBA" id="ARBA00022833"/>
    </source>
</evidence>
<sequence length="140" mass="15987">MLESTAILKAHHLKVTPQRLAIFKMLRHTNVHPSAETIYNSLQEDHPTMSLATVYKTLDAFVQNGLVQQLNLGEDSYRYDADTSPHSHMQCTVCKSVEDIEQLQQVAPIKQEVQELTGYQLLSEQFYFYGICPECQKTAQ</sequence>
<dbReference type="STRING" id="642492.Clole_2532"/>
<dbReference type="GO" id="GO:0005737">
    <property type="term" value="C:cytoplasm"/>
    <property type="evidence" value="ECO:0007669"/>
    <property type="project" value="UniProtKB-SubCell"/>
</dbReference>
<gene>
    <name evidence="11" type="ordered locus">Clole_2532</name>
</gene>
<organism evidence="11 12">
    <name type="scientific">Cellulosilyticum lentocellum (strain ATCC 49066 / DSM 5427 / NCIMB 11756 / RHM5)</name>
    <name type="common">Clostridium lentocellum</name>
    <dbReference type="NCBI Taxonomy" id="642492"/>
    <lineage>
        <taxon>Bacteria</taxon>
        <taxon>Bacillati</taxon>
        <taxon>Bacillota</taxon>
        <taxon>Clostridia</taxon>
        <taxon>Lachnospirales</taxon>
        <taxon>Cellulosilyticaceae</taxon>
        <taxon>Cellulosilyticum</taxon>
    </lineage>
</organism>
<dbReference type="InterPro" id="IPR036390">
    <property type="entry name" value="WH_DNA-bd_sf"/>
</dbReference>
<evidence type="ECO:0000256" key="5">
    <source>
        <dbReference type="ARBA" id="ARBA00022723"/>
    </source>
</evidence>
<comment type="cofactor">
    <cofactor evidence="10">
        <name>Zn(2+)</name>
        <dbReference type="ChEBI" id="CHEBI:29105"/>
    </cofactor>
    <text evidence="10">Binds 1 zinc ion per subunit.</text>
</comment>
<evidence type="ECO:0000256" key="9">
    <source>
        <dbReference type="ARBA" id="ARBA00023163"/>
    </source>
</evidence>
<dbReference type="Gene3D" id="1.10.10.10">
    <property type="entry name" value="Winged helix-like DNA-binding domain superfamily/Winged helix DNA-binding domain"/>
    <property type="match status" value="1"/>
</dbReference>
<accession>F2JHJ9</accession>
<keyword evidence="9" id="KW-0804">Transcription</keyword>
<reference evidence="11 12" key="1">
    <citation type="journal article" date="2011" name="J. Bacteriol.">
        <title>Complete genome sequence of the cellulose-degrading bacterium Cellulosilyticum lentocellum.</title>
        <authorList>
            <consortium name="US DOE Joint Genome Institute"/>
            <person name="Miller D.A."/>
            <person name="Suen G."/>
            <person name="Bruce D."/>
            <person name="Copeland A."/>
            <person name="Cheng J.F."/>
            <person name="Detter C."/>
            <person name="Goodwin L.A."/>
            <person name="Han C.S."/>
            <person name="Hauser L.J."/>
            <person name="Land M.L."/>
            <person name="Lapidus A."/>
            <person name="Lucas S."/>
            <person name="Meincke L."/>
            <person name="Pitluck S."/>
            <person name="Tapia R."/>
            <person name="Teshima H."/>
            <person name="Woyke T."/>
            <person name="Fox B.G."/>
            <person name="Angert E.R."/>
            <person name="Currie C.R."/>
        </authorList>
    </citation>
    <scope>NUCLEOTIDE SEQUENCE [LARGE SCALE GENOMIC DNA]</scope>
    <source>
        <strain evidence="12">ATCC 49066 / DSM 5427 / NCIMB 11756 / RHM5</strain>
    </source>
</reference>
<dbReference type="PANTHER" id="PTHR33202:SF8">
    <property type="entry name" value="PEROXIDE-RESPONSIVE REPRESSOR PERR"/>
    <property type="match status" value="1"/>
</dbReference>
<keyword evidence="6 10" id="KW-0862">Zinc</keyword>
<dbReference type="GO" id="GO:0045892">
    <property type="term" value="P:negative regulation of DNA-templated transcription"/>
    <property type="evidence" value="ECO:0007669"/>
    <property type="project" value="TreeGrafter"/>
</dbReference>
<keyword evidence="8" id="KW-0238">DNA-binding</keyword>
<dbReference type="GO" id="GO:0000976">
    <property type="term" value="F:transcription cis-regulatory region binding"/>
    <property type="evidence" value="ECO:0007669"/>
    <property type="project" value="TreeGrafter"/>
</dbReference>
<dbReference type="FunFam" id="1.10.10.10:FF:000007">
    <property type="entry name" value="Ferric uptake regulation protein"/>
    <property type="match status" value="1"/>
</dbReference>
<comment type="subcellular location">
    <subcellularLocation>
        <location evidence="1">Cytoplasm</location>
    </subcellularLocation>
</comment>
<evidence type="ECO:0000256" key="3">
    <source>
        <dbReference type="ARBA" id="ARBA00022490"/>
    </source>
</evidence>
<evidence type="ECO:0000256" key="10">
    <source>
        <dbReference type="PIRSR" id="PIRSR602481-1"/>
    </source>
</evidence>
<dbReference type="SUPFAM" id="SSF46785">
    <property type="entry name" value="Winged helix' DNA-binding domain"/>
    <property type="match status" value="1"/>
</dbReference>
<evidence type="ECO:0000256" key="8">
    <source>
        <dbReference type="ARBA" id="ARBA00023125"/>
    </source>
</evidence>
<dbReference type="KEGG" id="cle:Clole_2532"/>
<dbReference type="Pfam" id="PF01475">
    <property type="entry name" value="FUR"/>
    <property type="match status" value="1"/>
</dbReference>
<dbReference type="EMBL" id="CP002582">
    <property type="protein sequence ID" value="ADZ84238.1"/>
    <property type="molecule type" value="Genomic_DNA"/>
</dbReference>
<dbReference type="Proteomes" id="UP000008467">
    <property type="component" value="Chromosome"/>
</dbReference>
<proteinExistence type="inferred from homology"/>
<keyword evidence="4" id="KW-0678">Repressor</keyword>
<feature type="binding site" evidence="10">
    <location>
        <position position="94"/>
    </location>
    <ligand>
        <name>Zn(2+)</name>
        <dbReference type="ChEBI" id="CHEBI:29105"/>
    </ligand>
</feature>
<name>F2JHJ9_CELLD</name>